<dbReference type="CDD" id="cd00200">
    <property type="entry name" value="WD40"/>
    <property type="match status" value="1"/>
</dbReference>
<dbReference type="PROSITE" id="PS50082">
    <property type="entry name" value="WD_REPEATS_2"/>
    <property type="match status" value="5"/>
</dbReference>
<dbReference type="InterPro" id="IPR015943">
    <property type="entry name" value="WD40/YVTN_repeat-like_dom_sf"/>
</dbReference>
<dbReference type="InterPro" id="IPR036322">
    <property type="entry name" value="WD40_repeat_dom_sf"/>
</dbReference>
<keyword evidence="2" id="KW-0677">Repeat</keyword>
<comment type="caution">
    <text evidence="4">The sequence shown here is derived from an EMBL/GenBank/DDBJ whole genome shotgun (WGS) entry which is preliminary data.</text>
</comment>
<reference evidence="4 5" key="1">
    <citation type="submission" date="2016-11" db="EMBL/GenBank/DDBJ databases">
        <title>The macronuclear genome of Stentor coeruleus: a giant cell with tiny introns.</title>
        <authorList>
            <person name="Slabodnick M."/>
            <person name="Ruby J.G."/>
            <person name="Reiff S.B."/>
            <person name="Swart E.C."/>
            <person name="Gosai S."/>
            <person name="Prabakaran S."/>
            <person name="Witkowska E."/>
            <person name="Larue G.E."/>
            <person name="Fisher S."/>
            <person name="Freeman R.M."/>
            <person name="Gunawardena J."/>
            <person name="Chu W."/>
            <person name="Stover N.A."/>
            <person name="Gregory B.D."/>
            <person name="Nowacki M."/>
            <person name="Derisi J."/>
            <person name="Roy S.W."/>
            <person name="Marshall W.F."/>
            <person name="Sood P."/>
        </authorList>
    </citation>
    <scope>NUCLEOTIDE SEQUENCE [LARGE SCALE GENOMIC DNA]</scope>
    <source>
        <strain evidence="4">WM001</strain>
    </source>
</reference>
<protein>
    <submittedName>
        <fullName evidence="4">Uncharacterized protein</fullName>
    </submittedName>
</protein>
<feature type="repeat" description="WD" evidence="3">
    <location>
        <begin position="186"/>
        <end position="227"/>
    </location>
</feature>
<dbReference type="Gene3D" id="2.130.10.10">
    <property type="entry name" value="YVTN repeat-like/Quinoprotein amine dehydrogenase"/>
    <property type="match status" value="2"/>
</dbReference>
<dbReference type="PROSITE" id="PS50294">
    <property type="entry name" value="WD_REPEATS_REGION"/>
    <property type="match status" value="5"/>
</dbReference>
<evidence type="ECO:0000313" key="5">
    <source>
        <dbReference type="Proteomes" id="UP000187209"/>
    </source>
</evidence>
<evidence type="ECO:0000313" key="4">
    <source>
        <dbReference type="EMBL" id="OMJ73860.1"/>
    </source>
</evidence>
<dbReference type="OrthoDB" id="1068471at2759"/>
<feature type="repeat" description="WD" evidence="3">
    <location>
        <begin position="393"/>
        <end position="434"/>
    </location>
</feature>
<dbReference type="InterPro" id="IPR001680">
    <property type="entry name" value="WD40_rpt"/>
</dbReference>
<name>A0A1R2BB81_9CILI</name>
<dbReference type="PROSITE" id="PS00678">
    <property type="entry name" value="WD_REPEATS_1"/>
    <property type="match status" value="2"/>
</dbReference>
<feature type="repeat" description="WD" evidence="3">
    <location>
        <begin position="310"/>
        <end position="351"/>
    </location>
</feature>
<keyword evidence="5" id="KW-1185">Reference proteome</keyword>
<feature type="repeat" description="WD" evidence="3">
    <location>
        <begin position="228"/>
        <end position="268"/>
    </location>
</feature>
<dbReference type="EMBL" id="MPUH01000791">
    <property type="protein sequence ID" value="OMJ73860.1"/>
    <property type="molecule type" value="Genomic_DNA"/>
</dbReference>
<evidence type="ECO:0000256" key="3">
    <source>
        <dbReference type="PROSITE-ProRule" id="PRU00221"/>
    </source>
</evidence>
<proteinExistence type="predicted"/>
<dbReference type="PANTHER" id="PTHR19848">
    <property type="entry name" value="WD40 REPEAT PROTEIN"/>
    <property type="match status" value="1"/>
</dbReference>
<dbReference type="AlphaFoldDB" id="A0A1R2BB81"/>
<dbReference type="Proteomes" id="UP000187209">
    <property type="component" value="Unassembled WGS sequence"/>
</dbReference>
<evidence type="ECO:0000256" key="2">
    <source>
        <dbReference type="ARBA" id="ARBA00022737"/>
    </source>
</evidence>
<dbReference type="PANTHER" id="PTHR19848:SF8">
    <property type="entry name" value="F-BOX AND WD REPEAT DOMAIN CONTAINING 7"/>
    <property type="match status" value="1"/>
</dbReference>
<dbReference type="SUPFAM" id="SSF50978">
    <property type="entry name" value="WD40 repeat-like"/>
    <property type="match status" value="2"/>
</dbReference>
<feature type="repeat" description="WD" evidence="3">
    <location>
        <begin position="144"/>
        <end position="185"/>
    </location>
</feature>
<organism evidence="4 5">
    <name type="scientific">Stentor coeruleus</name>
    <dbReference type="NCBI Taxonomy" id="5963"/>
    <lineage>
        <taxon>Eukaryota</taxon>
        <taxon>Sar</taxon>
        <taxon>Alveolata</taxon>
        <taxon>Ciliophora</taxon>
        <taxon>Postciliodesmatophora</taxon>
        <taxon>Heterotrichea</taxon>
        <taxon>Heterotrichida</taxon>
        <taxon>Stentoridae</taxon>
        <taxon>Stentor</taxon>
    </lineage>
</organism>
<dbReference type="InterPro" id="IPR019775">
    <property type="entry name" value="WD40_repeat_CS"/>
</dbReference>
<accession>A0A1R2BB81</accession>
<sequence length="531" mass="60550">MKSSIRSLFQSCNYNDINKDYFTELDERIKLIEKAKNIIQKQAENLKVHINKLSEKVIGKLEQHIKYYSDLKKKPPSERKKFNLTRSRLSLTSNLCINTKKIEEFFYQDFIIEEDLSKTNPNNLDLMSPQDLKKELENKYNLPLTGHTGSITSLVIFPDNDHFITCSHDKTIRLWSLKNESQDHIFYGHTGIIWNVSLNFSSRLLVSSSADHTVKIWNIEEKCLLFTKTGHIDEVNTAVLTKDNRIVSGSDDNTVRIWNLYSDNEIGIINTDSGVLALTITEDAQRVVLGCKDQTIKVLNLTSMKKEFEFGGHTNWVRSVALSKDNSTIVSGGFDSLVNVYSFSERVMKNSISASSNVCSVSFSSDQNYILAGISSGTLDVISLERSNIEFSLNEHTNRIKTAEMSSDGTFIITGSDDNSFIIWDTKTRTKKNVIMYENEPLNFLGATSDLKYVFIGSENGLVNLLDLEKKKCIEKYKGFKGAIEVKFSSNRKYMVFADREFRFKICFATEKAKRLLAPYEKGLKDRILVI</sequence>
<gene>
    <name evidence="4" type="ORF">SteCoe_27376</name>
</gene>
<dbReference type="InterPro" id="IPR020472">
    <property type="entry name" value="WD40_PAC1"/>
</dbReference>
<keyword evidence="1 3" id="KW-0853">WD repeat</keyword>
<dbReference type="PRINTS" id="PR00320">
    <property type="entry name" value="GPROTEINBRPT"/>
</dbReference>
<dbReference type="SMART" id="SM00320">
    <property type="entry name" value="WD40"/>
    <property type="match status" value="7"/>
</dbReference>
<dbReference type="Pfam" id="PF00400">
    <property type="entry name" value="WD40"/>
    <property type="match status" value="6"/>
</dbReference>
<evidence type="ECO:0000256" key="1">
    <source>
        <dbReference type="ARBA" id="ARBA00022574"/>
    </source>
</evidence>